<feature type="region of interest" description="Disordered" evidence="1">
    <location>
        <begin position="149"/>
        <end position="174"/>
    </location>
</feature>
<dbReference type="GO" id="GO:0031982">
    <property type="term" value="C:vesicle"/>
    <property type="evidence" value="ECO:0007669"/>
    <property type="project" value="TreeGrafter"/>
</dbReference>
<evidence type="ECO:0000256" key="1">
    <source>
        <dbReference type="SAM" id="MobiDB-lite"/>
    </source>
</evidence>
<evidence type="ECO:0000313" key="3">
    <source>
        <dbReference type="Proteomes" id="UP000826271"/>
    </source>
</evidence>
<protein>
    <recommendedName>
        <fullName evidence="4">J domain-containing protein required for chloroplast accumulation response 1</fullName>
    </recommendedName>
</protein>
<proteinExistence type="predicted"/>
<dbReference type="InterPro" id="IPR036869">
    <property type="entry name" value="J_dom_sf"/>
</dbReference>
<keyword evidence="3" id="KW-1185">Reference proteome</keyword>
<comment type="caution">
    <text evidence="2">The sequence shown here is derived from an EMBL/GenBank/DDBJ whole genome shotgun (WGS) entry which is preliminary data.</text>
</comment>
<dbReference type="FunFam" id="1.10.287.110:FF:000043">
    <property type="entry name" value="J-domain protein required for chloroplast accumulation response 1"/>
    <property type="match status" value="1"/>
</dbReference>
<dbReference type="GO" id="GO:0072583">
    <property type="term" value="P:clathrin-dependent endocytosis"/>
    <property type="evidence" value="ECO:0007669"/>
    <property type="project" value="TreeGrafter"/>
</dbReference>
<dbReference type="Gene3D" id="1.10.287.110">
    <property type="entry name" value="DnaJ domain"/>
    <property type="match status" value="1"/>
</dbReference>
<dbReference type="PANTHER" id="PTHR23172:SF64">
    <property type="entry name" value="J DOMAIN-CONTAINING PROTEIN REQUIRED FOR CHLOROPLAST ACCUMULATION RESPONSE 1"/>
    <property type="match status" value="1"/>
</dbReference>
<feature type="region of interest" description="Disordered" evidence="1">
    <location>
        <begin position="1"/>
        <end position="32"/>
    </location>
</feature>
<dbReference type="EMBL" id="WHWC01000001">
    <property type="protein sequence ID" value="KAG8389963.1"/>
    <property type="molecule type" value="Genomic_DNA"/>
</dbReference>
<feature type="region of interest" description="Disordered" evidence="1">
    <location>
        <begin position="65"/>
        <end position="113"/>
    </location>
</feature>
<sequence length="669" mass="75189">MEALMNARRGFSVDSPPGDSEDLDFNDVFGGPPKRFSTQEVRLRYSLGDSEEDTGTSSHRIALKEKPVFGEESSGRRRRQGDDFFDDIFRVDESHGSPRRTDNLIGSSPGSRIMSPARVFSPNAEPYGTSLPAQFSLPPKLTKGTEFPTFPSPNHGPHKMDATTNGLNSSHSSSASLSRFSNQAIRGEEIKNEARAVYDQSPLSREASFRRQGSKKDTKSVDINQFHFSIYKWAGKGVPMLMPLVGRNNLRSKDIIRNEPSKKVETESLKTEIKKNDSRGREIKSQENEKESVHLVAARQDIQTKQVKTVDEIGIVKNVDKKVSLKIEESLEFEVKPLRAWINNEVDQPGEFCLSPERTQSDVGKNIKKNEGARIDSDRENPNEFSLQGNVMEMKENKSRSQKRTPSGAEKNAKKNEGARIDSNRANLDECSLQDAAINSQTSPGKSRVKGKVRDFVHIFNQEADSSPKADFQTKNSSSRWKAVNIDQKQNVDENLNKDEAQQYTSTNTSVHRKDHLSTNQKSAYSSESLNQDSRTSVENSDDPFEDNFLVQEISDDLEKATGSNEGSEDMKDIDAKIRQWSFGRKGNIRSLLSTLQLVLWPGSGWKAVPLMDLIEANSVKRAYQKALLRLHPDKLQQKGADSHHKYIAEKVFDILQEAWDHFNTLAPL</sequence>
<dbReference type="GO" id="GO:0030276">
    <property type="term" value="F:clathrin binding"/>
    <property type="evidence" value="ECO:0007669"/>
    <property type="project" value="TreeGrafter"/>
</dbReference>
<feature type="compositionally biased region" description="Basic and acidic residues" evidence="1">
    <location>
        <begin position="87"/>
        <end position="102"/>
    </location>
</feature>
<gene>
    <name evidence="2" type="ORF">BUALT_Bualt01G0034100</name>
</gene>
<dbReference type="PANTHER" id="PTHR23172">
    <property type="entry name" value="AUXILIN/CYCLIN G-ASSOCIATED KINASE-RELATED"/>
    <property type="match status" value="1"/>
</dbReference>
<feature type="compositionally biased region" description="Polar residues" evidence="1">
    <location>
        <begin position="518"/>
        <end position="539"/>
    </location>
</feature>
<feature type="compositionally biased region" description="Basic and acidic residues" evidence="1">
    <location>
        <begin position="368"/>
        <end position="382"/>
    </location>
</feature>
<dbReference type="InterPro" id="IPR001623">
    <property type="entry name" value="DnaJ_domain"/>
</dbReference>
<evidence type="ECO:0000313" key="2">
    <source>
        <dbReference type="EMBL" id="KAG8389963.1"/>
    </source>
</evidence>
<feature type="compositionally biased region" description="Basic and acidic residues" evidence="1">
    <location>
        <begin position="65"/>
        <end position="75"/>
    </location>
</feature>
<dbReference type="GO" id="GO:0005737">
    <property type="term" value="C:cytoplasm"/>
    <property type="evidence" value="ECO:0007669"/>
    <property type="project" value="TreeGrafter"/>
</dbReference>
<evidence type="ECO:0008006" key="4">
    <source>
        <dbReference type="Google" id="ProtNLM"/>
    </source>
</evidence>
<feature type="region of interest" description="Disordered" evidence="1">
    <location>
        <begin position="352"/>
        <end position="429"/>
    </location>
</feature>
<dbReference type="CDD" id="cd06257">
    <property type="entry name" value="DnaJ"/>
    <property type="match status" value="1"/>
</dbReference>
<dbReference type="GO" id="GO:0072318">
    <property type="term" value="P:clathrin coat disassembly"/>
    <property type="evidence" value="ECO:0007669"/>
    <property type="project" value="TreeGrafter"/>
</dbReference>
<feature type="compositionally biased region" description="Basic and acidic residues" evidence="1">
    <location>
        <begin position="490"/>
        <end position="501"/>
    </location>
</feature>
<feature type="region of interest" description="Disordered" evidence="1">
    <location>
        <begin position="465"/>
        <end position="545"/>
    </location>
</feature>
<feature type="compositionally biased region" description="Basic and acidic residues" evidence="1">
    <location>
        <begin position="411"/>
        <end position="423"/>
    </location>
</feature>
<organism evidence="2 3">
    <name type="scientific">Buddleja alternifolia</name>
    <dbReference type="NCBI Taxonomy" id="168488"/>
    <lineage>
        <taxon>Eukaryota</taxon>
        <taxon>Viridiplantae</taxon>
        <taxon>Streptophyta</taxon>
        <taxon>Embryophyta</taxon>
        <taxon>Tracheophyta</taxon>
        <taxon>Spermatophyta</taxon>
        <taxon>Magnoliopsida</taxon>
        <taxon>eudicotyledons</taxon>
        <taxon>Gunneridae</taxon>
        <taxon>Pentapetalae</taxon>
        <taxon>asterids</taxon>
        <taxon>lamiids</taxon>
        <taxon>Lamiales</taxon>
        <taxon>Scrophulariaceae</taxon>
        <taxon>Buddlejeae</taxon>
        <taxon>Buddleja</taxon>
    </lineage>
</organism>
<dbReference type="SUPFAM" id="SSF46565">
    <property type="entry name" value="Chaperone J-domain"/>
    <property type="match status" value="1"/>
</dbReference>
<feature type="region of interest" description="Disordered" evidence="1">
    <location>
        <begin position="196"/>
        <end position="218"/>
    </location>
</feature>
<dbReference type="AlphaFoldDB" id="A0AAV6YEN7"/>
<reference evidence="2" key="1">
    <citation type="submission" date="2019-10" db="EMBL/GenBank/DDBJ databases">
        <authorList>
            <person name="Zhang R."/>
            <person name="Pan Y."/>
            <person name="Wang J."/>
            <person name="Ma R."/>
            <person name="Yu S."/>
        </authorList>
    </citation>
    <scope>NUCLEOTIDE SEQUENCE</scope>
    <source>
        <strain evidence="2">LA-IB0</strain>
        <tissue evidence="2">Leaf</tissue>
    </source>
</reference>
<accession>A0AAV6YEN7</accession>
<name>A0AAV6YEN7_9LAMI</name>
<dbReference type="Proteomes" id="UP000826271">
    <property type="component" value="Unassembled WGS sequence"/>
</dbReference>